<evidence type="ECO:0000313" key="1">
    <source>
        <dbReference type="Ensembl" id="ENSOARP00020046593.1"/>
    </source>
</evidence>
<dbReference type="Ensembl" id="ENSOART00020064100.1">
    <property type="protein sequence ID" value="ENSOARP00020046593.1"/>
    <property type="gene ID" value="ENSOARG00020029868.1"/>
</dbReference>
<organism evidence="1">
    <name type="scientific">Ovis aries</name>
    <name type="common">Sheep</name>
    <dbReference type="NCBI Taxonomy" id="9940"/>
    <lineage>
        <taxon>Eukaryota</taxon>
        <taxon>Metazoa</taxon>
        <taxon>Chordata</taxon>
        <taxon>Craniata</taxon>
        <taxon>Vertebrata</taxon>
        <taxon>Euteleostomi</taxon>
        <taxon>Mammalia</taxon>
        <taxon>Eutheria</taxon>
        <taxon>Laurasiatheria</taxon>
        <taxon>Artiodactyla</taxon>
        <taxon>Ruminantia</taxon>
        <taxon>Pecora</taxon>
        <taxon>Bovidae</taxon>
        <taxon>Caprinae</taxon>
        <taxon>Ovis</taxon>
    </lineage>
</organism>
<accession>A0AC11DRU4</accession>
<reference evidence="1" key="1">
    <citation type="submission" date="2020-11" db="EMBL/GenBank/DDBJ databases">
        <authorList>
            <person name="Davenport K.M."/>
            <person name="Bickhart D.M."/>
            <person name="Smith T.P.L."/>
            <person name="Murdoch B.M."/>
            <person name="Rosen B.D."/>
        </authorList>
    </citation>
    <scope>NUCLEOTIDE SEQUENCE [LARGE SCALE GENOMIC DNA]</scope>
    <source>
        <strain evidence="1">OAR_USU_Benz2616</strain>
    </source>
</reference>
<reference evidence="1" key="2">
    <citation type="submission" date="2025-08" db="UniProtKB">
        <authorList>
            <consortium name="Ensembl"/>
        </authorList>
    </citation>
    <scope>IDENTIFICATION</scope>
</reference>
<proteinExistence type="predicted"/>
<name>A0AC11DRU4_SHEEP</name>
<reference evidence="1" key="3">
    <citation type="submission" date="2025-09" db="UniProtKB">
        <authorList>
            <consortium name="Ensembl"/>
        </authorList>
    </citation>
    <scope>IDENTIFICATION</scope>
</reference>
<protein>
    <submittedName>
        <fullName evidence="1">Uncharacterized protein</fullName>
    </submittedName>
</protein>
<sequence length="145" mass="16277">GFLYFHTNCETICSSSVKNTIGSLIGIALNLYIALGSILFFTILILLIHEHGIFLHLLVSSLISFISVLWFSIYRSLVSLGRYIPKYFILFVAVVNGIVSLTFLFSLLVYRNARDFCVLILYPTALLYSLISSSNFLVESLGFSM</sequence>